<keyword evidence="1" id="KW-0472">Membrane</keyword>
<comment type="caution">
    <text evidence="2">The sequence shown here is derived from an EMBL/GenBank/DDBJ whole genome shotgun (WGS) entry which is preliminary data.</text>
</comment>
<sequence>MIDQLMILAESGAGASEGIPAPFIGLGAFAILLILLGLTWLTGGAHHRSLDAKNDADSDD</sequence>
<dbReference type="EMBL" id="DWWC01000055">
    <property type="protein sequence ID" value="HJC68570.1"/>
    <property type="molecule type" value="Genomic_DNA"/>
</dbReference>
<reference evidence="2" key="1">
    <citation type="journal article" date="2021" name="PeerJ">
        <title>Extensive microbial diversity within the chicken gut microbiome revealed by metagenomics and culture.</title>
        <authorList>
            <person name="Gilroy R."/>
            <person name="Ravi A."/>
            <person name="Getino M."/>
            <person name="Pursley I."/>
            <person name="Horton D.L."/>
            <person name="Alikhan N.F."/>
            <person name="Baker D."/>
            <person name="Gharbi K."/>
            <person name="Hall N."/>
            <person name="Watson M."/>
            <person name="Adriaenssens E.M."/>
            <person name="Foster-Nyarko E."/>
            <person name="Jarju S."/>
            <person name="Secka A."/>
            <person name="Antonio M."/>
            <person name="Oren A."/>
            <person name="Chaudhuri R.R."/>
            <person name="La Ragione R."/>
            <person name="Hildebrand F."/>
            <person name="Pallen M.J."/>
        </authorList>
    </citation>
    <scope>NUCLEOTIDE SEQUENCE</scope>
    <source>
        <strain evidence="2">CHK130-7132</strain>
    </source>
</reference>
<protein>
    <submittedName>
        <fullName evidence="2">Uncharacterized protein</fullName>
    </submittedName>
</protein>
<reference evidence="2" key="2">
    <citation type="submission" date="2021-04" db="EMBL/GenBank/DDBJ databases">
        <authorList>
            <person name="Gilroy R."/>
        </authorList>
    </citation>
    <scope>NUCLEOTIDE SEQUENCE</scope>
    <source>
        <strain evidence="2">CHK130-7132</strain>
    </source>
</reference>
<name>A0A9D2PZ01_9MICO</name>
<dbReference type="Proteomes" id="UP000823854">
    <property type="component" value="Unassembled WGS sequence"/>
</dbReference>
<evidence type="ECO:0000313" key="2">
    <source>
        <dbReference type="EMBL" id="HJC68570.1"/>
    </source>
</evidence>
<accession>A0A9D2PZ01</accession>
<evidence type="ECO:0000313" key="3">
    <source>
        <dbReference type="Proteomes" id="UP000823854"/>
    </source>
</evidence>
<dbReference type="AlphaFoldDB" id="A0A9D2PZ01"/>
<keyword evidence="1" id="KW-1133">Transmembrane helix</keyword>
<keyword evidence="1" id="KW-0812">Transmembrane</keyword>
<evidence type="ECO:0000256" key="1">
    <source>
        <dbReference type="SAM" id="Phobius"/>
    </source>
</evidence>
<organism evidence="2 3">
    <name type="scientific">Candidatus Brachybacterium intestinipullorum</name>
    <dbReference type="NCBI Taxonomy" id="2838512"/>
    <lineage>
        <taxon>Bacteria</taxon>
        <taxon>Bacillati</taxon>
        <taxon>Actinomycetota</taxon>
        <taxon>Actinomycetes</taxon>
        <taxon>Micrococcales</taxon>
        <taxon>Dermabacteraceae</taxon>
        <taxon>Brachybacterium</taxon>
    </lineage>
</organism>
<gene>
    <name evidence="2" type="ORF">H9932_02675</name>
</gene>
<feature type="transmembrane region" description="Helical" evidence="1">
    <location>
        <begin position="20"/>
        <end position="41"/>
    </location>
</feature>
<proteinExistence type="predicted"/>